<feature type="compositionally biased region" description="Polar residues" evidence="5">
    <location>
        <begin position="2789"/>
        <end position="2798"/>
    </location>
</feature>
<dbReference type="Gene3D" id="1.10.418.10">
    <property type="entry name" value="Calponin-like domain"/>
    <property type="match status" value="2"/>
</dbReference>
<dbReference type="PROSITE" id="PS00019">
    <property type="entry name" value="ACTININ_1"/>
    <property type="match status" value="1"/>
</dbReference>
<dbReference type="PANTHER" id="PTHR23169:SF21">
    <property type="entry name" value="EPIPLAKIN"/>
    <property type="match status" value="1"/>
</dbReference>
<dbReference type="Pfam" id="PF00681">
    <property type="entry name" value="Plectin"/>
    <property type="match status" value="6"/>
</dbReference>
<dbReference type="SMART" id="SM00150">
    <property type="entry name" value="SPEC"/>
    <property type="match status" value="3"/>
</dbReference>
<feature type="compositionally biased region" description="Polar residues" evidence="5">
    <location>
        <begin position="2737"/>
        <end position="2764"/>
    </location>
</feature>
<proteinExistence type="predicted"/>
<feature type="region of interest" description="Disordered" evidence="5">
    <location>
        <begin position="1"/>
        <end position="21"/>
    </location>
</feature>
<feature type="coiled-coil region" evidence="4">
    <location>
        <begin position="1652"/>
        <end position="1721"/>
    </location>
</feature>
<dbReference type="CDD" id="cd21189">
    <property type="entry name" value="CH_PLEC-like_rpt2"/>
    <property type="match status" value="1"/>
</dbReference>
<dbReference type="SMART" id="SM00033">
    <property type="entry name" value="CH"/>
    <property type="match status" value="2"/>
</dbReference>
<feature type="compositionally biased region" description="Polar residues" evidence="5">
    <location>
        <begin position="281"/>
        <end position="294"/>
    </location>
</feature>
<dbReference type="Gene3D" id="3.30.160.780">
    <property type="match status" value="1"/>
</dbReference>
<feature type="coiled-coil region" evidence="4">
    <location>
        <begin position="910"/>
        <end position="962"/>
    </location>
</feature>
<keyword evidence="3" id="KW-0009">Actin-binding</keyword>
<dbReference type="InterPro" id="IPR001715">
    <property type="entry name" value="CH_dom"/>
</dbReference>
<feature type="compositionally biased region" description="Low complexity" evidence="5">
    <location>
        <begin position="2773"/>
        <end position="2788"/>
    </location>
</feature>
<keyword evidence="2" id="KW-0677">Repeat</keyword>
<sequence>MTGSSYSQSYGNPYDSDQDVGVYTVDDVPSIGATELTEEEAAAIASYESYFLTERGIPAMPAPPTTTPQTQLSSPRSPLTQAAEEEAGQYRSPITLNQYPSKFNFPETENNGKKKKKKITVDVERKPDGTGLMFSPPVTDDEEFNFDKELVERPPLPRGKIEKEKPITPLEALKKPEFITSRETAEKIKIIQERTAESMEVLDRHGFTDRTRTTSEVNLHDRRAFGSYESGSPFALDEASGGPARPGTAHPTRGLNLKHVRRNSAGLATGIGAKEAPQPRANLSSRTSSPFGNQSSYSYSSSNVVGAPTLTQKLRSGVQPVLVDGISLADLSRSASARSNDYASLRSFPFEKYASSRSKTPNDSSKSSIGVSNITFSTKTDFDFDSVERFAEVESKHELPASIPTSFHDFVVDGIDQSFSYDDERDRIQKKTFTKWCNQHLKKSGSTIDDLYEDLRDGFKLLSLLQNLSGQSLNRASATQGPRMFMAREKGRNRIHRVQNVQFALDFLKKRKVRLVNIRAEDIVDGNPKLILGLVWSIILHFQQSNGTRRLSWPQGLLIDPYAEAHDSEISSKSSTARKRVTFSELPNETYAWGHERISLRSYDEFPPPVEEIVIEGDDSQQRLTAKKALLQWARQNMEGYDTNVNNFTTDWSDGMAFNVIMHRNKPEIIDLTKVSQMSNRERLANAFDTAEKKFGITPLLDPEDVDVAKPDEKSIITYVSSLYDVFPKVPPKPAMVTSEEWEYVLTEYRRVYTKIIEWCSTQITIIRRKKAPKSSEEAEEMLREFTVFQSEREQTAALRDECRSLWNQLNSLAAQSRGEFTIGPELDINPMEVRWDELNAEADRHGNFLQSELERLKRLEEICKKMDAEIDETNETLNTAGEWLKKLASDDLSDLPLDLDPVAEVTNCLNRAEGQIRSLSAKVEELRSARYHRSEEYYEIVAQLNSRLVDMNCEYDRLKRLGLLDPISIKERRKLRPPLEESIEWKDLLDAENVLQRSVEELEQVTAGVDGASAEENLNKINDLLKSFANFLDPTVDKLENYYSNFDQGTKDYKAYDERYRKWKSSAQDHLASLKRRVQDQQKCTEFLQSCEECSSELMAIIDELQSDDWSDENKDVAQATAAFEDYSKRVQIICRNIDSVLGHGPLTASQISRGKDLIENYIFKLQHEKQMAAAILEAYEVQVRLLSQYKEFFVEIGDLKKQIHDRKITVQSICTNLDESSAAERAEKLEEIKFTFSSLSVKMMELETQSKSITNIKARRYRTEKHFAARTVTRVKNVDLNIARNEPLTLVDSSKPEAWQLFTETGQNVTLPAITITLPPPNKLAEEAVQELKSEMTQLKGNWEQSKANCAYYQASGKFHENAGKILQWDSLPPINTRSSAMSSLENAFKEAGRHVEDSRNDSVQRDYDEMPNIINNCQRHIDDLEAKEHAANEAEKERLRREQLREELARKAQSLKDYLAGLQQKLDNAKKDILHRVSIAIAFENPHEAAQDAQRSINDLEAIRAGSNRVHGELSELEASEEAPEGIELAKADLEQIRADVNQFQALSQVYIRKVQKVQVVIGQVQATENIIARLEEKVNSQLNQATSNSEAMELKLRLLKNSTFELGAQDALLQTLSEAAGEAKALGQQVEQESNIPDPDEYIYGFTVQKLQDRLQSLKDKLKSEIDQLESEIPILKSQENAAEASQRGIHDASRLLNELEHIANAADKELRREHAESFDVRASLSRCDDFSKRLNNVRSPCTAKADDNVAGIQHKMNELQSAMDALAVTRAILEKYQMTLSADSVCSTIDDYEHKMALLQELQKEIPENDPKFAGLKSHLTELPDNDLDRNRLNVEMNDHMNEWNQLKWQLNMALESNKKELDKKIREREHENSVGSLRSKIAEFIAKIEKMSAQQIDVLSAEHEMTVATFYNELQAQQEVLDVFNNRIEGEYKALRNECDQLQLPNEECQELQSAWERVWKLTKHTIDKLKALRAYTEQVEKAQAVLAKWTLEAERFERESENADPDFLTKLSKDAQRAYAATKEDDETFVLSIFAANISSAHAPVAHEAQDRDMAQAQSISEDLSAQWNAVKQRLQVASKTALNNSKLRQSENQTREAGKQLEFVSNLKDRLTRLSEKITKKLNTPTPLELSDLEVVLTENTALSTEVKEIGREVDMTSKSTMEMLRKSRDVDTEIATQLRSMLESITGLWGPIDSVWNVYEDKCRRFRNCVEKYGGARIQLENTEDELTRIEIVSQTVEERDEKLKRLKELQASFSQIEPLFFSLESSHSEVKSVETRMQTKGYSDESFETLTVLVQSLIARWRNAKTEIIRRQTDVKDAFDKLGKFKQSIKKHVTFVENKEKELDSILATQAETSEAIQRKLSKVEGLQKEINSLQDEFVQVEEQGEQLNEIIRDANAHCEKWAESCEKTLSLPTLERYVEIEIETVTRKYDKLGRMVAEQIERLKIKVRETKAQEESEARYEIEQSTVTQRENDVKFDTGFKGQANLSSLEGSGLITKDQADKLELGDLLPSDLDLQLRPWLFCGEEPVAGVILEETGEKITLNEACRRSLLRRGTTLELLEAQAAVGSVIDPIRSEKLSVEEAISRNLLDPYQVDALRRAERAVTGWPDARAGGKLLSLFEAMRRGLVADTRAIRLLEAQIATGGLIDPRANHRVPINVAFRRGLFDSETNQKLEDPTDDTKGFFDPNTQENLTYIELIRRCQKEPETGYHFLVLRPKRRGEGRASRSSLWNDTRNQSRESPASRNYNHSNARCKTPEHVTKSASSTSQSIKSKSASNLPTTHQLTTKKLRREDIMFTVPSGIVRLTELIDAGCTDETAVRELECGKITMEKFRHSLERYLSGLPPIGGVKITHGSGVTEILSIYDAQRRQLIDQDLSFYLLEAQAATGGLCGLGSAKRYDLHTGFEQGLIDRELISDLTNGLSAVLGFVGRNRSLVSTMEAARIGMISEDDARRLLFTQIVTGGVFNIANGFRLPLDVASKRAMWTRSWDNMAPQCYEFNQKAMTYEQLCAKCEKDESSRCLLLPIAGNKKPVGKPIQSIMGTPLSFYHQHKMISDETYAAAQAGFMSESDLEQQLSRRLIGCEPIAGIFVEGRLMSIWDASRQKLIKPGNALELMEAQVVSTGALIDAIYGKLTVNDAIQNGVIDMSTGDALNRSRIAYKGDKDKNSLKSMMNKGTLAESKALRHLEIQIACGGVIEPRTGRYFSIPQAFEAGLLEKNDLQKIRKNKFFTDPDREERLSYLELCLRCVKDDTGRLFLPVHRINLAKTKRSKPRKKKIVVVDPSTSEELNCQTAFSRGLIDEEFFVQLLTEEGKSQEQIDDILYGKSKSIPLTVTHERELGLCRYKTSIDSRRDSKSDIFSCTSSSVDLGSIASTPMGSREPTPSLGVVSAAELENRLLKLAKDGFRVAIGAIKDETTGETISISQATDRKLIDSVTEQRLLEAQAVTGGIILHSSGARLTPNEALSAKYITNRAFSTLTEAYKAWTGFSDRRTGKRNCLSLPEALKSGSGSYEAMTRFLEYQIVLGGVYDVQKREFHSLHEAVDHGLIESRKAERLADFSRHSRQLTDPRTNLTTTYSKLVDAAEVDKEGILVLSAWPRKQRSLKLDSGLTVRASSIASSRASSRGTSPTRHLDTFDIGQI</sequence>
<evidence type="ECO:0000256" key="1">
    <source>
        <dbReference type="ARBA" id="ARBA00022553"/>
    </source>
</evidence>
<organism evidence="7 8">
    <name type="scientific">Oikopleura dioica</name>
    <name type="common">Tunicate</name>
    <dbReference type="NCBI Taxonomy" id="34765"/>
    <lineage>
        <taxon>Eukaryota</taxon>
        <taxon>Metazoa</taxon>
        <taxon>Chordata</taxon>
        <taxon>Tunicata</taxon>
        <taxon>Appendicularia</taxon>
        <taxon>Copelata</taxon>
        <taxon>Oikopleuridae</taxon>
        <taxon>Oikopleura</taxon>
    </lineage>
</organism>
<evidence type="ECO:0000256" key="4">
    <source>
        <dbReference type="SAM" id="Coils"/>
    </source>
</evidence>
<keyword evidence="4" id="KW-0175">Coiled coil</keyword>
<feature type="domain" description="Calponin-homology (CH)" evidence="6">
    <location>
        <begin position="624"/>
        <end position="728"/>
    </location>
</feature>
<dbReference type="Pfam" id="PF00307">
    <property type="entry name" value="CH"/>
    <property type="match status" value="2"/>
</dbReference>
<feature type="compositionally biased region" description="Polar residues" evidence="5">
    <location>
        <begin position="1"/>
        <end position="11"/>
    </location>
</feature>
<feature type="region of interest" description="Disordered" evidence="5">
    <location>
        <begin position="229"/>
        <end position="256"/>
    </location>
</feature>
<dbReference type="PANTHER" id="PTHR23169">
    <property type="entry name" value="ENVOPLAKIN"/>
    <property type="match status" value="1"/>
</dbReference>
<evidence type="ECO:0000256" key="5">
    <source>
        <dbReference type="SAM" id="MobiDB-lite"/>
    </source>
</evidence>
<dbReference type="CDD" id="cd21188">
    <property type="entry name" value="CH_PLEC-like_rpt1"/>
    <property type="match status" value="1"/>
</dbReference>
<dbReference type="Gene3D" id="3.90.1290.10">
    <property type="entry name" value="Plakin repeat"/>
    <property type="match status" value="4"/>
</dbReference>
<dbReference type="InterPro" id="IPR036872">
    <property type="entry name" value="CH_dom_sf"/>
</dbReference>
<keyword evidence="8" id="KW-1185">Reference proteome</keyword>
<feature type="coiled-coil region" evidence="4">
    <location>
        <begin position="1530"/>
        <end position="1606"/>
    </location>
</feature>
<evidence type="ECO:0000259" key="6">
    <source>
        <dbReference type="PROSITE" id="PS50021"/>
    </source>
</evidence>
<dbReference type="SUPFAM" id="SSF75399">
    <property type="entry name" value="Plakin repeat"/>
    <property type="match status" value="4"/>
</dbReference>
<feature type="compositionally biased region" description="Low complexity" evidence="5">
    <location>
        <begin position="67"/>
        <end position="79"/>
    </location>
</feature>
<evidence type="ECO:0000256" key="3">
    <source>
        <dbReference type="ARBA" id="ARBA00023203"/>
    </source>
</evidence>
<dbReference type="InterPro" id="IPR001101">
    <property type="entry name" value="Plectin_repeat"/>
</dbReference>
<feature type="coiled-coil region" evidence="4">
    <location>
        <begin position="2367"/>
        <end position="2401"/>
    </location>
</feature>
<feature type="region of interest" description="Disordered" evidence="5">
    <location>
        <begin position="3630"/>
        <end position="3654"/>
    </location>
</feature>
<feature type="coiled-coil region" evidence="4">
    <location>
        <begin position="1324"/>
        <end position="1351"/>
    </location>
</feature>
<feature type="region of interest" description="Disordered" evidence="5">
    <location>
        <begin position="56"/>
        <end position="120"/>
    </location>
</feature>
<dbReference type="Proteomes" id="UP001158576">
    <property type="component" value="Chromosome XSR"/>
</dbReference>
<feature type="region of interest" description="Disordered" evidence="5">
    <location>
        <begin position="268"/>
        <end position="297"/>
    </location>
</feature>
<dbReference type="Pfam" id="PF17902">
    <property type="entry name" value="SH3_10"/>
    <property type="match status" value="1"/>
</dbReference>
<dbReference type="SUPFAM" id="SSF47576">
    <property type="entry name" value="Calponin-homology domain, CH-domain"/>
    <property type="match status" value="1"/>
</dbReference>
<dbReference type="Gene3D" id="1.20.58.60">
    <property type="match status" value="6"/>
</dbReference>
<reference evidence="7 8" key="1">
    <citation type="submission" date="2021-04" db="EMBL/GenBank/DDBJ databases">
        <authorList>
            <person name="Bliznina A."/>
        </authorList>
    </citation>
    <scope>NUCLEOTIDE SEQUENCE [LARGE SCALE GENOMIC DNA]</scope>
</reference>
<dbReference type="InterPro" id="IPR001589">
    <property type="entry name" value="Actinin_actin-bd_CS"/>
</dbReference>
<dbReference type="InterPro" id="IPR035915">
    <property type="entry name" value="Plakin_repeat_sf"/>
</dbReference>
<dbReference type="InterPro" id="IPR018159">
    <property type="entry name" value="Spectrin/alpha-actinin"/>
</dbReference>
<evidence type="ECO:0000313" key="7">
    <source>
        <dbReference type="EMBL" id="CAG5094893.1"/>
    </source>
</evidence>
<accession>A0ABN7SGZ6</accession>
<dbReference type="EMBL" id="OU015569">
    <property type="protein sequence ID" value="CAG5094893.1"/>
    <property type="molecule type" value="Genomic_DNA"/>
</dbReference>
<feature type="domain" description="Calponin-homology (CH)" evidence="6">
    <location>
        <begin position="427"/>
        <end position="543"/>
    </location>
</feature>
<dbReference type="Gene3D" id="2.30.30.40">
    <property type="entry name" value="SH3 Domains"/>
    <property type="match status" value="1"/>
</dbReference>
<protein>
    <submittedName>
        <fullName evidence="7">Oidioi.mRNA.OKI2018_I69.XSR.g13937.t3.cds</fullName>
    </submittedName>
</protein>
<dbReference type="SUPFAM" id="SSF46966">
    <property type="entry name" value="Spectrin repeat"/>
    <property type="match status" value="2"/>
</dbReference>
<feature type="region of interest" description="Disordered" evidence="5">
    <location>
        <begin position="2734"/>
        <end position="2798"/>
    </location>
</feature>
<dbReference type="PROSITE" id="PS50021">
    <property type="entry name" value="CH"/>
    <property type="match status" value="2"/>
</dbReference>
<feature type="coiled-coil region" evidence="4">
    <location>
        <begin position="1417"/>
        <end position="1475"/>
    </location>
</feature>
<name>A0ABN7SGZ6_OIKDI</name>
<dbReference type="InterPro" id="IPR041615">
    <property type="entry name" value="Desmoplakin_SH3"/>
</dbReference>
<feature type="compositionally biased region" description="Polar residues" evidence="5">
    <location>
        <begin position="92"/>
        <end position="101"/>
    </location>
</feature>
<dbReference type="InterPro" id="IPR043197">
    <property type="entry name" value="Plakin"/>
</dbReference>
<evidence type="ECO:0000256" key="2">
    <source>
        <dbReference type="ARBA" id="ARBA00022737"/>
    </source>
</evidence>
<feature type="coiled-coil region" evidence="4">
    <location>
        <begin position="1979"/>
        <end position="2006"/>
    </location>
</feature>
<keyword evidence="1" id="KW-0597">Phosphoprotein</keyword>
<feature type="coiled-coil region" evidence="4">
    <location>
        <begin position="2229"/>
        <end position="2262"/>
    </location>
</feature>
<dbReference type="SMART" id="SM00250">
    <property type="entry name" value="PLEC"/>
    <property type="match status" value="14"/>
</dbReference>
<feature type="coiled-coil region" evidence="4">
    <location>
        <begin position="850"/>
        <end position="877"/>
    </location>
</feature>
<evidence type="ECO:0000313" key="8">
    <source>
        <dbReference type="Proteomes" id="UP001158576"/>
    </source>
</evidence>
<dbReference type="PROSITE" id="PS00020">
    <property type="entry name" value="ACTININ_2"/>
    <property type="match status" value="1"/>
</dbReference>
<gene>
    <name evidence="7" type="ORF">OKIOD_LOCUS5495</name>
</gene>